<dbReference type="EMBL" id="LKHV02000001">
    <property type="protein sequence ID" value="MCS5709638.1"/>
    <property type="molecule type" value="Genomic_DNA"/>
</dbReference>
<comment type="caution">
    <text evidence="3">The sequence shown here is derived from an EMBL/GenBank/DDBJ whole genome shotgun (WGS) entry which is preliminary data.</text>
</comment>
<evidence type="ECO:0000313" key="4">
    <source>
        <dbReference type="EMBL" id="MCS5709638.1"/>
    </source>
</evidence>
<feature type="coiled-coil region" evidence="1">
    <location>
        <begin position="178"/>
        <end position="296"/>
    </location>
</feature>
<proteinExistence type="predicted"/>
<evidence type="ECO:0000313" key="5">
    <source>
        <dbReference type="Proteomes" id="UP000051494"/>
    </source>
</evidence>
<reference evidence="4" key="2">
    <citation type="journal article" date="2016" name="Genome Announc.">
        <title>Draft Genome Sequences of Two Novel Amoeba-Resistant Intranuclear Bacteria, 'Candidatus Berkiella cookevillensis' and 'Candidatus Berkiella aquae'.</title>
        <authorList>
            <person name="Mehari Y.T."/>
            <person name="Arivett B.A."/>
            <person name="Farone A.L."/>
            <person name="Gunderson J.H."/>
            <person name="Farone M.B."/>
        </authorList>
    </citation>
    <scope>NUCLEOTIDE SEQUENCE</scope>
    <source>
        <strain evidence="4">CC99</strain>
    </source>
</reference>
<evidence type="ECO:0000256" key="2">
    <source>
        <dbReference type="SAM" id="MobiDB-lite"/>
    </source>
</evidence>
<sequence>MVKRSTSFDFLASQRFYLPEINLVQYRNILATLFGLNDQQISINTANDNLGNIYRQIILEREAYARYLKQLVVPTRSLTQIDEAQLNQKYFERIKIFNENLSFVSAQEVLEADMLLMFAHFFRLQEIRKDALIQKSADAELKEQQYTNQAKYLIEAPGSDTTAEEALAALERNFIKEITNINREIEQTKIKLQEISIRKNQLEKAIQTQTRKANELTDQIQSHEHKIADVQSKTDLAIQRHMRIVRMIDEKKESKRQEEAKLNAVKDKKIQAQAKITKLNEEIQSHEALAESKAQEMSLLSKKLHDPTLSEAEKQQLNTAYHEAETENFIHSMYAFSTYQDNDELEDISKQLSKEESVLEEHIHLLKREIKDLKKQLFETETVIKELNAKKTLLVEEHKKLLSTHQTEESKLKEIISKYKNLQQQEELHYNNMENLNKLKTYHETELVLSSTLIAIAEKKPILINVLNTSKQAHEKSLDAIESMEMAIAKHTQTIAQKQQLLSEEKPGSKRYKKLQSEIAKATHSLANMRTKLQQQQAKETALKNKVDEAQQEVDQANKTHQDIMHSLENIKAEIHNLRQSVQSNKEQAQHLAQKKSAHTPNEYRSHTTQYTTLNPNNALRAQTSPLKPSKYPTEPSVTKPRKS</sequence>
<reference evidence="4" key="3">
    <citation type="submission" date="2021-06" db="EMBL/GenBank/DDBJ databases">
        <title>Genomic Description and Analysis of Intracellular Bacteria, Candidatus Berkiella cookevillensis and Candidatus Berkiella aquae.</title>
        <authorList>
            <person name="Kidane D.T."/>
            <person name="Mehari Y.T."/>
            <person name="Rice F.C."/>
            <person name="Arivett B.A."/>
            <person name="Farone A.L."/>
            <person name="Berk S.G."/>
            <person name="Farone M.B."/>
        </authorList>
    </citation>
    <scope>NUCLEOTIDE SEQUENCE</scope>
    <source>
        <strain evidence="4">CC99</strain>
    </source>
</reference>
<feature type="coiled-coil region" evidence="1">
    <location>
        <begin position="342"/>
        <end position="439"/>
    </location>
</feature>
<dbReference type="AlphaFoldDB" id="A0A0Q9YMP0"/>
<gene>
    <name evidence="3" type="primary">smc_3</name>
    <name evidence="3" type="ORF">CC99x_01203</name>
    <name evidence="4" type="ORF">CC99x_012100</name>
</gene>
<feature type="compositionally biased region" description="Polar residues" evidence="2">
    <location>
        <begin position="607"/>
        <end position="627"/>
    </location>
</feature>
<keyword evidence="1" id="KW-0175">Coiled coil</keyword>
<protein>
    <submittedName>
        <fullName evidence="3">Chromosome partition protein Smc</fullName>
    </submittedName>
</protein>
<keyword evidence="5" id="KW-1185">Reference proteome</keyword>
<dbReference type="STRING" id="437022.CC99x_01203"/>
<dbReference type="RefSeq" id="WP_057624313.1">
    <property type="nucleotide sequence ID" value="NZ_LKHV02000001.1"/>
</dbReference>
<evidence type="ECO:0000256" key="1">
    <source>
        <dbReference type="SAM" id="Coils"/>
    </source>
</evidence>
<dbReference type="EMBL" id="LKHV01000005">
    <property type="protein sequence ID" value="KRG18722.1"/>
    <property type="molecule type" value="Genomic_DNA"/>
</dbReference>
<organism evidence="3">
    <name type="scientific">Candidatus Berkiella cookevillensis</name>
    <dbReference type="NCBI Taxonomy" id="437022"/>
    <lineage>
        <taxon>Bacteria</taxon>
        <taxon>Pseudomonadati</taxon>
        <taxon>Pseudomonadota</taxon>
        <taxon>Gammaproteobacteria</taxon>
        <taxon>Candidatus Berkiellales</taxon>
        <taxon>Candidatus Berkiellaceae</taxon>
        <taxon>Candidatus Berkiella</taxon>
    </lineage>
</organism>
<name>A0A0Q9YMP0_9GAMM</name>
<feature type="region of interest" description="Disordered" evidence="2">
    <location>
        <begin position="582"/>
        <end position="644"/>
    </location>
</feature>
<evidence type="ECO:0000313" key="3">
    <source>
        <dbReference type="EMBL" id="KRG18722.1"/>
    </source>
</evidence>
<reference evidence="3" key="1">
    <citation type="submission" date="2015-09" db="EMBL/GenBank/DDBJ databases">
        <title>Draft Genome Sequences of Two Novel Amoeba-resistant Intranuclear Bacteria, Candidatus Berkiella cookevillensis and Candidatus Berkiella aquae.</title>
        <authorList>
            <person name="Mehari Y.T."/>
            <person name="Arivett B.A."/>
            <person name="Farone A.L."/>
            <person name="Gunderson J.H."/>
            <person name="Farone M.B."/>
        </authorList>
    </citation>
    <scope>NUCLEOTIDE SEQUENCE [LARGE SCALE GENOMIC DNA]</scope>
    <source>
        <strain evidence="3">CC99</strain>
    </source>
</reference>
<accession>A0A0Q9YMP0</accession>
<dbReference type="Proteomes" id="UP000051494">
    <property type="component" value="Unassembled WGS sequence"/>
</dbReference>